<keyword evidence="1" id="KW-0472">Membrane</keyword>
<gene>
    <name evidence="3" type="ORF">R5R33_17545</name>
</gene>
<keyword evidence="1" id="KW-1133">Transmembrane helix</keyword>
<proteinExistence type="predicted"/>
<reference evidence="3 4" key="1">
    <citation type="submission" date="2023-10" db="EMBL/GenBank/DDBJ databases">
        <title>Description of Microbulbifer bruguierae sp. nov., isolated from the sediments of mangrove plant Bruguiera sexangula and comparative genomic analyses of the genus Microbulbifer.</title>
        <authorList>
            <person name="Long M."/>
        </authorList>
    </citation>
    <scope>NUCLEOTIDE SEQUENCE [LARGE SCALE GENOMIC DNA]</scope>
    <source>
        <strain evidence="3 4">SPO729</strain>
    </source>
</reference>
<dbReference type="Proteomes" id="UP001302477">
    <property type="component" value="Chromosome"/>
</dbReference>
<dbReference type="AlphaFoldDB" id="A0AAU0MZ78"/>
<feature type="domain" description="DUF4234" evidence="2">
    <location>
        <begin position="29"/>
        <end position="116"/>
    </location>
</feature>
<dbReference type="Pfam" id="PF14018">
    <property type="entry name" value="DUF4234"/>
    <property type="match status" value="1"/>
</dbReference>
<dbReference type="EMBL" id="CP137555">
    <property type="protein sequence ID" value="WOX05520.1"/>
    <property type="molecule type" value="Genomic_DNA"/>
</dbReference>
<feature type="transmembrane region" description="Helical" evidence="1">
    <location>
        <begin position="67"/>
        <end position="85"/>
    </location>
</feature>
<keyword evidence="4" id="KW-1185">Reference proteome</keyword>
<protein>
    <submittedName>
        <fullName evidence="3">DUF4234 domain-containing protein</fullName>
    </submittedName>
</protein>
<evidence type="ECO:0000313" key="4">
    <source>
        <dbReference type="Proteomes" id="UP001302477"/>
    </source>
</evidence>
<accession>A0AAU0MZ78</accession>
<feature type="transmembrane region" description="Helical" evidence="1">
    <location>
        <begin position="28"/>
        <end position="47"/>
    </location>
</feature>
<name>A0AAU0MZ78_9GAMM</name>
<dbReference type="KEGG" id="mpaf:R5R33_17545"/>
<dbReference type="InterPro" id="IPR025328">
    <property type="entry name" value="DUF4234"/>
</dbReference>
<feature type="transmembrane region" description="Helical" evidence="1">
    <location>
        <begin position="91"/>
        <end position="111"/>
    </location>
</feature>
<evidence type="ECO:0000259" key="2">
    <source>
        <dbReference type="Pfam" id="PF14018"/>
    </source>
</evidence>
<evidence type="ECO:0000313" key="3">
    <source>
        <dbReference type="EMBL" id="WOX05520.1"/>
    </source>
</evidence>
<evidence type="ECO:0000256" key="1">
    <source>
        <dbReference type="SAM" id="Phobius"/>
    </source>
</evidence>
<sequence>MESNPYSAPTADLSVANDDLISGNFQRFSAWWVFLLTFVTLGIYPVYWVYTRAQTVNRIQEDQIAPAWINLMAIGLVLSFVADFVFPEQGIVYLILYVTYLVTYVASLFKVKNRLNSLMSKSTGSNYELSPVMTFLFNSIYLQYKINEFIDNSQPQGEV</sequence>
<dbReference type="RefSeq" id="WP_318953990.1">
    <property type="nucleotide sequence ID" value="NZ_CP137555.1"/>
</dbReference>
<keyword evidence="1" id="KW-0812">Transmembrane</keyword>
<organism evidence="3 4">
    <name type="scientific">Microbulbifer pacificus</name>
    <dbReference type="NCBI Taxonomy" id="407164"/>
    <lineage>
        <taxon>Bacteria</taxon>
        <taxon>Pseudomonadati</taxon>
        <taxon>Pseudomonadota</taxon>
        <taxon>Gammaproteobacteria</taxon>
        <taxon>Cellvibrionales</taxon>
        <taxon>Microbulbiferaceae</taxon>
        <taxon>Microbulbifer</taxon>
    </lineage>
</organism>